<reference evidence="1" key="1">
    <citation type="submission" date="2019-09" db="EMBL/GenBank/DDBJ databases">
        <authorList>
            <person name="Chandra G."/>
            <person name="Truman W A."/>
        </authorList>
    </citation>
    <scope>NUCLEOTIDE SEQUENCE</scope>
    <source>
        <strain evidence="1">PS683</strain>
    </source>
</reference>
<evidence type="ECO:0000313" key="1">
    <source>
        <dbReference type="EMBL" id="VVM15732.1"/>
    </source>
</evidence>
<sequence>MPLPSSLQGSTWTIETARRLVPILVWCAQNHRTITYKELDQEIVRRGWMDYNVHAAAYGNAAGTLGNALADTEAELGLDFPPLNILVVNKAHRRPGSGCGPYFRRYTKGRRFENLSWAKQGSVIQEATQDIFRCRNWTHLLQHYELEGLLQPVLALQTDDEVIPPPITGFSGEGESEDHRLLKEYVLNHPAIVIDENIQGWFGKEEESLPSGDRADVCFRKGDSIIAVEVKSHISNDADLSRGIFQCVKYRAVCIAWQRALLQVPDAHAVLVIQRELPPQLAELAERLSVDVRIVDTQRKAKKLDLAGA</sequence>
<dbReference type="AlphaFoldDB" id="A0A5E6VCW3"/>
<name>A0A5E6VCW3_PSEFL</name>
<organism evidence="1">
    <name type="scientific">Pseudomonas fluorescens</name>
    <dbReference type="NCBI Taxonomy" id="294"/>
    <lineage>
        <taxon>Bacteria</taxon>
        <taxon>Pseudomonadati</taxon>
        <taxon>Pseudomonadota</taxon>
        <taxon>Gammaproteobacteria</taxon>
        <taxon>Pseudomonadales</taxon>
        <taxon>Pseudomonadaceae</taxon>
        <taxon>Pseudomonas</taxon>
    </lineage>
</organism>
<proteinExistence type="predicted"/>
<protein>
    <submittedName>
        <fullName evidence="1">Uncharacterized protein</fullName>
    </submittedName>
</protein>
<accession>A0A5E6VCW3</accession>
<dbReference type="EMBL" id="LR700647">
    <property type="protein sequence ID" value="VVM15732.1"/>
    <property type="molecule type" value="Genomic_DNA"/>
</dbReference>
<gene>
    <name evidence="1" type="ORF">PS683_04053</name>
</gene>